<protein>
    <submittedName>
        <fullName evidence="1">Uncharacterized protein</fullName>
    </submittedName>
</protein>
<sequence>IRLSFFLFCFVYLRHFQPGFPRATLHHPRPKQRSDVRKPRQDFLRQVRFPTKFSSFSSCLL</sequence>
<reference evidence="1" key="2">
    <citation type="submission" date="2016-06" db="EMBL/GenBank/DDBJ databases">
        <title>The genome of a short-lived fish provides insights into sex chromosome evolution and the genetic control of aging.</title>
        <authorList>
            <person name="Reichwald K."/>
            <person name="Felder M."/>
            <person name="Petzold A."/>
            <person name="Koch P."/>
            <person name="Groth M."/>
            <person name="Platzer M."/>
        </authorList>
    </citation>
    <scope>NUCLEOTIDE SEQUENCE</scope>
    <source>
        <tissue evidence="1">Brain</tissue>
    </source>
</reference>
<dbReference type="EMBL" id="HAEI01004303">
    <property type="protein sequence ID" value="SBR88186.1"/>
    <property type="molecule type" value="Transcribed_RNA"/>
</dbReference>
<name>A0A1A8Q3V6_9TELE</name>
<feature type="non-terminal residue" evidence="1">
    <location>
        <position position="1"/>
    </location>
</feature>
<accession>A0A1A8Q3V6</accession>
<gene>
    <name evidence="1" type="primary">Nfu_g_1_003525</name>
</gene>
<proteinExistence type="predicted"/>
<dbReference type="AlphaFoldDB" id="A0A1A8Q3V6"/>
<feature type="non-terminal residue" evidence="1">
    <location>
        <position position="61"/>
    </location>
</feature>
<organism evidence="1">
    <name type="scientific">Nothobranchius rachovii</name>
    <name type="common">bluefin notho</name>
    <dbReference type="NCBI Taxonomy" id="451742"/>
    <lineage>
        <taxon>Eukaryota</taxon>
        <taxon>Metazoa</taxon>
        <taxon>Chordata</taxon>
        <taxon>Craniata</taxon>
        <taxon>Vertebrata</taxon>
        <taxon>Euteleostomi</taxon>
        <taxon>Actinopterygii</taxon>
        <taxon>Neopterygii</taxon>
        <taxon>Teleostei</taxon>
        <taxon>Neoteleostei</taxon>
        <taxon>Acanthomorphata</taxon>
        <taxon>Ovalentaria</taxon>
        <taxon>Atherinomorphae</taxon>
        <taxon>Cyprinodontiformes</taxon>
        <taxon>Nothobranchiidae</taxon>
        <taxon>Nothobranchius</taxon>
    </lineage>
</organism>
<reference evidence="1" key="1">
    <citation type="submission" date="2016-05" db="EMBL/GenBank/DDBJ databases">
        <authorList>
            <person name="Lavstsen T."/>
            <person name="Jespersen J.S."/>
        </authorList>
    </citation>
    <scope>NUCLEOTIDE SEQUENCE</scope>
    <source>
        <tissue evidence="1">Brain</tissue>
    </source>
</reference>
<evidence type="ECO:0000313" key="1">
    <source>
        <dbReference type="EMBL" id="SBR88186.1"/>
    </source>
</evidence>